<protein>
    <submittedName>
        <fullName evidence="1">Uncharacterized protein</fullName>
    </submittedName>
</protein>
<dbReference type="AlphaFoldDB" id="A0A165WQP9"/>
<name>A0A165WQP9_9AGAM</name>
<sequence length="106" mass="12017">MDSDNRAWLSKSRQLGMAGLLRIGVPGSDEQRWPERRQKINNTGRARIVIIDSLEFLPPKHPTLQNSTQIREYWAGSVGTAQFFCSRNCGPTSLNLQAPNRCIYDI</sequence>
<evidence type="ECO:0000313" key="1">
    <source>
        <dbReference type="EMBL" id="KZP07814.1"/>
    </source>
</evidence>
<gene>
    <name evidence="1" type="ORF">FIBSPDRAFT_901758</name>
</gene>
<proteinExistence type="predicted"/>
<reference evidence="1" key="1">
    <citation type="journal article" date="2016" name="Mol. Biol. Evol.">
        <title>Comparative Genomics of Early-Diverging Mushroom-Forming Fungi Provides Insights into the Origins of Lignocellulose Decay Capabilities.</title>
        <authorList>
            <person name="Nagy L.G."/>
            <person name="Riley R."/>
            <person name="Tritt A."/>
            <person name="Adam C."/>
            <person name="Daum C."/>
            <person name="Floudas D."/>
            <person name="Sun H."/>
            <person name="Yadav J.S."/>
            <person name="Pangilinan J."/>
            <person name="Larsson K.H."/>
            <person name="Matsuura K."/>
            <person name="Barry K."/>
            <person name="Labutti K."/>
            <person name="Kuo R."/>
            <person name="Ohm R.A."/>
            <person name="Bhattacharya S.S."/>
            <person name="Shirouzu T."/>
            <person name="Yoshinaga Y."/>
            <person name="Martin F.M."/>
            <person name="Grigoriev I.V."/>
            <person name="Hibbett D.S."/>
        </authorList>
    </citation>
    <scope>NUCLEOTIDE SEQUENCE [LARGE SCALE GENOMIC DNA]</scope>
    <source>
        <strain evidence="1">CBS 109695</strain>
    </source>
</reference>
<dbReference type="EMBL" id="KV417739">
    <property type="protein sequence ID" value="KZP07814.1"/>
    <property type="molecule type" value="Genomic_DNA"/>
</dbReference>
<accession>A0A165WQP9</accession>
<organism evidence="1">
    <name type="scientific">Athelia psychrophila</name>
    <dbReference type="NCBI Taxonomy" id="1759441"/>
    <lineage>
        <taxon>Eukaryota</taxon>
        <taxon>Fungi</taxon>
        <taxon>Dikarya</taxon>
        <taxon>Basidiomycota</taxon>
        <taxon>Agaricomycotina</taxon>
        <taxon>Agaricomycetes</taxon>
        <taxon>Agaricomycetidae</taxon>
        <taxon>Atheliales</taxon>
        <taxon>Atheliaceae</taxon>
        <taxon>Athelia</taxon>
    </lineage>
</organism>